<feature type="domain" description="Mechanosensitive ion channel MscS" evidence="8">
    <location>
        <begin position="177"/>
        <end position="243"/>
    </location>
</feature>
<keyword evidence="6 7" id="KW-0472">Membrane</keyword>
<evidence type="ECO:0000256" key="6">
    <source>
        <dbReference type="ARBA" id="ARBA00023136"/>
    </source>
</evidence>
<evidence type="ECO:0000259" key="9">
    <source>
        <dbReference type="Pfam" id="PF21082"/>
    </source>
</evidence>
<dbReference type="PANTHER" id="PTHR30347">
    <property type="entry name" value="POTASSIUM CHANNEL RELATED"/>
    <property type="match status" value="1"/>
</dbReference>
<comment type="similarity">
    <text evidence="2">Belongs to the MscS (TC 1.A.23) family.</text>
</comment>
<sequence>MLSIFENANVVDLIITVSVILGLFLIRFLIKLWLTKRETEEEYPNGIRPAFLSFINWTTGYAILLFVLLYFSNNSWMFSPLFAIGKVEISLFLILIALFIITLANRISKIATSFLMPPVYDRYSLDTGLQFTFNRIFHYTLMVVAVVISLTTVGIDLSALTVFAGVLGVGIGFGMQNIANNFISGLIILFERPIKVGDRVIINDIIGDIEKINMRATIIRTLDNERIIMPNSYFIEEQVVNHSYGDSRLRLVLPIGVAYGSDVELVRSLLLQVAEEEKEKSMYVLETPPPFVNFLGFGDSSLDFQLFIWISSPKAAVETKSSLNFRINRILAENNVEIPFPQRDLHVRSLDEKVIQQLTKR</sequence>
<dbReference type="Proteomes" id="UP000447833">
    <property type="component" value="Unassembled WGS sequence"/>
</dbReference>
<evidence type="ECO:0000259" key="10">
    <source>
        <dbReference type="Pfam" id="PF21088"/>
    </source>
</evidence>
<accession>A0A845ETQ9</accession>
<evidence type="ECO:0000256" key="3">
    <source>
        <dbReference type="ARBA" id="ARBA00022475"/>
    </source>
</evidence>
<dbReference type="InterPro" id="IPR052702">
    <property type="entry name" value="MscS-like_channel"/>
</dbReference>
<organism evidence="11 12">
    <name type="scientific">Guptibacillus hwajinpoensis</name>
    <dbReference type="NCBI Taxonomy" id="208199"/>
    <lineage>
        <taxon>Bacteria</taxon>
        <taxon>Bacillati</taxon>
        <taxon>Bacillota</taxon>
        <taxon>Bacilli</taxon>
        <taxon>Bacillales</taxon>
        <taxon>Guptibacillaceae</taxon>
        <taxon>Guptibacillus</taxon>
    </lineage>
</organism>
<comment type="caution">
    <text evidence="11">The sequence shown here is derived from an EMBL/GenBank/DDBJ whole genome shotgun (WGS) entry which is preliminary data.</text>
</comment>
<keyword evidence="3" id="KW-1003">Cell membrane</keyword>
<evidence type="ECO:0000256" key="5">
    <source>
        <dbReference type="ARBA" id="ARBA00022989"/>
    </source>
</evidence>
<evidence type="ECO:0000313" key="11">
    <source>
        <dbReference type="EMBL" id="MYL61836.1"/>
    </source>
</evidence>
<dbReference type="InterPro" id="IPR010920">
    <property type="entry name" value="LSM_dom_sf"/>
</dbReference>
<comment type="subcellular location">
    <subcellularLocation>
        <location evidence="1">Cell membrane</location>
        <topology evidence="1">Multi-pass membrane protein</topology>
    </subcellularLocation>
</comment>
<feature type="transmembrane region" description="Helical" evidence="7">
    <location>
        <begin position="136"/>
        <end position="155"/>
    </location>
</feature>
<evidence type="ECO:0000256" key="2">
    <source>
        <dbReference type="ARBA" id="ARBA00008017"/>
    </source>
</evidence>
<keyword evidence="4 7" id="KW-0812">Transmembrane</keyword>
<feature type="transmembrane region" description="Helical" evidence="7">
    <location>
        <begin position="51"/>
        <end position="71"/>
    </location>
</feature>
<evidence type="ECO:0000259" key="8">
    <source>
        <dbReference type="Pfam" id="PF00924"/>
    </source>
</evidence>
<feature type="domain" description="Mechanosensitive ion channel MscS C-terminal" evidence="9">
    <location>
        <begin position="252"/>
        <end position="338"/>
    </location>
</feature>
<keyword evidence="5 7" id="KW-1133">Transmembrane helix</keyword>
<feature type="transmembrane region" description="Helical" evidence="7">
    <location>
        <begin position="83"/>
        <end position="104"/>
    </location>
</feature>
<dbReference type="InterPro" id="IPR011014">
    <property type="entry name" value="MscS_channel_TM-2"/>
</dbReference>
<protein>
    <submittedName>
        <fullName evidence="11">Mechanosensitive ion channel</fullName>
    </submittedName>
</protein>
<dbReference type="Gene3D" id="3.30.70.100">
    <property type="match status" value="1"/>
</dbReference>
<dbReference type="RefSeq" id="WP_160917784.1">
    <property type="nucleotide sequence ID" value="NZ_WMEY01000001.1"/>
</dbReference>
<dbReference type="EMBL" id="WMEY01000001">
    <property type="protein sequence ID" value="MYL61836.1"/>
    <property type="molecule type" value="Genomic_DNA"/>
</dbReference>
<feature type="transmembrane region" description="Helical" evidence="7">
    <location>
        <begin position="12"/>
        <end position="30"/>
    </location>
</feature>
<name>A0A845ETQ9_9BACL</name>
<dbReference type="InterPro" id="IPR049278">
    <property type="entry name" value="MS_channel_C"/>
</dbReference>
<dbReference type="PANTHER" id="PTHR30347:SF1">
    <property type="entry name" value="MECHANOSENSITIVE CHANNEL MSCK"/>
    <property type="match status" value="1"/>
</dbReference>
<dbReference type="SUPFAM" id="SSF50182">
    <property type="entry name" value="Sm-like ribonucleoproteins"/>
    <property type="match status" value="1"/>
</dbReference>
<evidence type="ECO:0000256" key="4">
    <source>
        <dbReference type="ARBA" id="ARBA00022692"/>
    </source>
</evidence>
<dbReference type="Gene3D" id="1.10.287.1260">
    <property type="match status" value="1"/>
</dbReference>
<feature type="domain" description="Mechanosensitive ion channel transmembrane helices 2/3" evidence="10">
    <location>
        <begin position="136"/>
        <end position="176"/>
    </location>
</feature>
<dbReference type="InterPro" id="IPR049142">
    <property type="entry name" value="MS_channel_1st"/>
</dbReference>
<dbReference type="Pfam" id="PF21082">
    <property type="entry name" value="MS_channel_3rd"/>
    <property type="match status" value="1"/>
</dbReference>
<reference evidence="11 12" key="1">
    <citation type="submission" date="2019-11" db="EMBL/GenBank/DDBJ databases">
        <title>Genome sequences of 17 halophilic strains isolated from different environments.</title>
        <authorList>
            <person name="Furrow R.E."/>
        </authorList>
    </citation>
    <scope>NUCLEOTIDE SEQUENCE [LARGE SCALE GENOMIC DNA]</scope>
    <source>
        <strain evidence="11 12">22506_14_FS</strain>
    </source>
</reference>
<dbReference type="InterPro" id="IPR023408">
    <property type="entry name" value="MscS_beta-dom_sf"/>
</dbReference>
<dbReference type="InterPro" id="IPR006685">
    <property type="entry name" value="MscS_channel_2nd"/>
</dbReference>
<dbReference type="GO" id="GO:0055085">
    <property type="term" value="P:transmembrane transport"/>
    <property type="evidence" value="ECO:0007669"/>
    <property type="project" value="InterPro"/>
</dbReference>
<evidence type="ECO:0000256" key="1">
    <source>
        <dbReference type="ARBA" id="ARBA00004651"/>
    </source>
</evidence>
<dbReference type="SUPFAM" id="SSF82861">
    <property type="entry name" value="Mechanosensitive channel protein MscS (YggB), transmembrane region"/>
    <property type="match status" value="1"/>
</dbReference>
<dbReference type="GO" id="GO:0005886">
    <property type="term" value="C:plasma membrane"/>
    <property type="evidence" value="ECO:0007669"/>
    <property type="project" value="UniProtKB-SubCell"/>
</dbReference>
<dbReference type="Gene3D" id="2.30.30.60">
    <property type="match status" value="1"/>
</dbReference>
<proteinExistence type="inferred from homology"/>
<evidence type="ECO:0000313" key="12">
    <source>
        <dbReference type="Proteomes" id="UP000447833"/>
    </source>
</evidence>
<dbReference type="Pfam" id="PF00924">
    <property type="entry name" value="MS_channel_2nd"/>
    <property type="match status" value="1"/>
</dbReference>
<dbReference type="AlphaFoldDB" id="A0A845ETQ9"/>
<dbReference type="SUPFAM" id="SSF82689">
    <property type="entry name" value="Mechanosensitive channel protein MscS (YggB), C-terminal domain"/>
    <property type="match status" value="1"/>
</dbReference>
<feature type="transmembrane region" description="Helical" evidence="7">
    <location>
        <begin position="161"/>
        <end position="190"/>
    </location>
</feature>
<evidence type="ECO:0000256" key="7">
    <source>
        <dbReference type="SAM" id="Phobius"/>
    </source>
</evidence>
<dbReference type="InterPro" id="IPR011066">
    <property type="entry name" value="MscS_channel_C_sf"/>
</dbReference>
<dbReference type="Pfam" id="PF21088">
    <property type="entry name" value="MS_channel_1st"/>
    <property type="match status" value="1"/>
</dbReference>
<gene>
    <name evidence="11" type="ORF">GLW07_00565</name>
</gene>